<name>A0ACA9Y2C2_9ASCO</name>
<organism evidence="1 2">
    <name type="scientific">[Candida] jaroonii</name>
    <dbReference type="NCBI Taxonomy" id="467808"/>
    <lineage>
        <taxon>Eukaryota</taxon>
        <taxon>Fungi</taxon>
        <taxon>Dikarya</taxon>
        <taxon>Ascomycota</taxon>
        <taxon>Saccharomycotina</taxon>
        <taxon>Pichiomycetes</taxon>
        <taxon>Debaryomycetaceae</taxon>
        <taxon>Yamadazyma</taxon>
    </lineage>
</organism>
<dbReference type="EMBL" id="CALSDN010000002">
    <property type="protein sequence ID" value="CAH6719100.1"/>
    <property type="molecule type" value="Genomic_DNA"/>
</dbReference>
<keyword evidence="1" id="KW-0418">Kinase</keyword>
<protein>
    <submittedName>
        <fullName evidence="1">NADH kinase Pos5p, mitochondrial</fullName>
    </submittedName>
</protein>
<dbReference type="Proteomes" id="UP001152531">
    <property type="component" value="Unassembled WGS sequence"/>
</dbReference>
<evidence type="ECO:0000313" key="1">
    <source>
        <dbReference type="EMBL" id="CAH6719100.1"/>
    </source>
</evidence>
<reference evidence="1" key="1">
    <citation type="submission" date="2022-06" db="EMBL/GenBank/DDBJ databases">
        <authorList>
            <person name="Legras J.-L."/>
            <person name="Devillers H."/>
            <person name="Grondin C."/>
        </authorList>
    </citation>
    <scope>NUCLEOTIDE SEQUENCE</scope>
    <source>
        <strain evidence="1">CLIB 1444</strain>
    </source>
</reference>
<evidence type="ECO:0000313" key="2">
    <source>
        <dbReference type="Proteomes" id="UP001152531"/>
    </source>
</evidence>
<keyword evidence="1" id="KW-0808">Transferase</keyword>
<gene>
    <name evidence="1" type="ORF">CLIB1444_02S00958</name>
</gene>
<comment type="caution">
    <text evidence="1">The sequence shown here is derived from an EMBL/GenBank/DDBJ whole genome shotgun (WGS) entry which is preliminary data.</text>
</comment>
<proteinExistence type="predicted"/>
<sequence>MLRFIRSLHLESASTLQERIIPRYLPNKKLYNLTWPSPPQNVYITKKPNNKEVTNSMIKFINFLNTSHPEMNIILNNQVINELNQLRLKTDLDVVEKYQFNQLDKVKIFNGDLDLIKAKTDLLITIGGDGTILNSVSQFSNSNVPPILSFSMGTLGFLLPFDFQQHMEIFNKIINNKGQVIKRSRIECHVIRQGLEEKNDRVMKHALNEITVHRGSEENMVSLDISINNELLTTTTADGIICSTPTGSTAYSLSAGGPIVHPLIEGILINLISPRSLSYRPLILPHDSEIMIRLSPKNRNIEIKLSIDGIKQPDLKMGDEIHIMKKLSIDNNIWCVSGGENDWTKDINELLGFNKSFKERPR</sequence>
<accession>A0ACA9Y2C2</accession>
<keyword evidence="2" id="KW-1185">Reference proteome</keyword>